<proteinExistence type="predicted"/>
<evidence type="ECO:0000313" key="2">
    <source>
        <dbReference type="Proteomes" id="UP001249945"/>
    </source>
</evidence>
<organism evidence="1 2">
    <name type="scientific">Carnobacterium divergens</name>
    <name type="common">Lactobacillus divergens</name>
    <dbReference type="NCBI Taxonomy" id="2748"/>
    <lineage>
        <taxon>Bacteria</taxon>
        <taxon>Bacillati</taxon>
        <taxon>Bacillota</taxon>
        <taxon>Bacilli</taxon>
        <taxon>Lactobacillales</taxon>
        <taxon>Carnobacteriaceae</taxon>
        <taxon>Carnobacterium</taxon>
    </lineage>
</organism>
<evidence type="ECO:0000313" key="1">
    <source>
        <dbReference type="EMBL" id="MDT1974554.1"/>
    </source>
</evidence>
<reference evidence="1" key="1">
    <citation type="submission" date="2022-04" db="EMBL/GenBank/DDBJ databases">
        <title>Draft genome sequences of lactic acid bacteria (LAB) strains involved in meat spoilage.</title>
        <authorList>
            <person name="Palevich N."/>
        </authorList>
    </citation>
    <scope>NUCLEOTIDE SEQUENCE</scope>
    <source>
        <strain evidence="1">9-14</strain>
    </source>
</reference>
<gene>
    <name evidence="1" type="ORF">MX635_09145</name>
</gene>
<accession>A0AAW8R9W6</accession>
<protein>
    <submittedName>
        <fullName evidence="1">Uncharacterized protein</fullName>
    </submittedName>
</protein>
<dbReference type="RefSeq" id="WP_311780570.1">
    <property type="nucleotide sequence ID" value="NZ_JALRMR010000010.1"/>
</dbReference>
<comment type="caution">
    <text evidence="1">The sequence shown here is derived from an EMBL/GenBank/DDBJ whole genome shotgun (WGS) entry which is preliminary data.</text>
</comment>
<dbReference type="EMBL" id="JALRMR010000010">
    <property type="protein sequence ID" value="MDT1974554.1"/>
    <property type="molecule type" value="Genomic_DNA"/>
</dbReference>
<sequence>MLKERQETDEKSSKYEQLSQAINQAKGKLTETQQLITNYKSLSDLLEQSNVFLSKASAFVYQDLSEVISRDGLAKRELDFLTERLEKFLKDLKKVSQSTIIEGVVINE</sequence>
<dbReference type="AlphaFoldDB" id="A0AAW8R9W6"/>
<dbReference type="Proteomes" id="UP001249945">
    <property type="component" value="Unassembled WGS sequence"/>
</dbReference>
<name>A0AAW8R9W6_CARDV</name>